<sequence length="144" mass="15122">MGQVVEAAAQFPTVILTSAVVVVLGYWLLVLLGRADARGFDADAPSWARALHGVPVAVSASGAIVIAWLVTLTGMVLMEPTRLTWFGDAAARVGLLALSGLVAWPVTHALAAPLARLLRDRCEPHRRDTAAGTPGAPGRSHSRR</sequence>
<feature type="transmembrane region" description="Helical" evidence="2">
    <location>
        <begin position="53"/>
        <end position="77"/>
    </location>
</feature>
<gene>
    <name evidence="3" type="ORF">MQN93_03855</name>
</gene>
<evidence type="ECO:0000256" key="2">
    <source>
        <dbReference type="SAM" id="Phobius"/>
    </source>
</evidence>
<dbReference type="Proteomes" id="UP001165270">
    <property type="component" value="Unassembled WGS sequence"/>
</dbReference>
<dbReference type="RefSeq" id="WP_242708281.1">
    <property type="nucleotide sequence ID" value="NZ_JALDAX010000001.1"/>
</dbReference>
<feature type="region of interest" description="Disordered" evidence="1">
    <location>
        <begin position="125"/>
        <end position="144"/>
    </location>
</feature>
<dbReference type="EMBL" id="JALDAX010000001">
    <property type="protein sequence ID" value="MCI3238856.1"/>
    <property type="molecule type" value="Genomic_DNA"/>
</dbReference>
<evidence type="ECO:0008006" key="5">
    <source>
        <dbReference type="Google" id="ProtNLM"/>
    </source>
</evidence>
<keyword evidence="4" id="KW-1185">Reference proteome</keyword>
<reference evidence="3" key="1">
    <citation type="submission" date="2022-03" db="EMBL/GenBank/DDBJ databases">
        <title>Streptomyces 7R015 and 7R016 isolated from Barleria lupulina in Thailand.</title>
        <authorList>
            <person name="Kanchanasin P."/>
            <person name="Phongsopitanun W."/>
            <person name="Tanasupawat S."/>
        </authorList>
    </citation>
    <scope>NUCLEOTIDE SEQUENCE</scope>
    <source>
        <strain evidence="3">7R016</strain>
    </source>
</reference>
<organism evidence="3 4">
    <name type="scientific">Streptomyces spinosisporus</name>
    <dbReference type="NCBI Taxonomy" id="2927582"/>
    <lineage>
        <taxon>Bacteria</taxon>
        <taxon>Bacillati</taxon>
        <taxon>Actinomycetota</taxon>
        <taxon>Actinomycetes</taxon>
        <taxon>Kitasatosporales</taxon>
        <taxon>Streptomycetaceae</taxon>
        <taxon>Streptomyces</taxon>
    </lineage>
</organism>
<protein>
    <recommendedName>
        <fullName evidence="5">Integral membrane protein</fullName>
    </recommendedName>
</protein>
<keyword evidence="2" id="KW-0812">Transmembrane</keyword>
<feature type="transmembrane region" description="Helical" evidence="2">
    <location>
        <begin position="12"/>
        <end position="32"/>
    </location>
</feature>
<accession>A0ABS9X9X6</accession>
<evidence type="ECO:0000256" key="1">
    <source>
        <dbReference type="SAM" id="MobiDB-lite"/>
    </source>
</evidence>
<feature type="transmembrane region" description="Helical" evidence="2">
    <location>
        <begin position="89"/>
        <end position="111"/>
    </location>
</feature>
<evidence type="ECO:0000313" key="3">
    <source>
        <dbReference type="EMBL" id="MCI3238856.1"/>
    </source>
</evidence>
<proteinExistence type="predicted"/>
<keyword evidence="2" id="KW-1133">Transmembrane helix</keyword>
<keyword evidence="2" id="KW-0472">Membrane</keyword>
<comment type="caution">
    <text evidence="3">The sequence shown here is derived from an EMBL/GenBank/DDBJ whole genome shotgun (WGS) entry which is preliminary data.</text>
</comment>
<evidence type="ECO:0000313" key="4">
    <source>
        <dbReference type="Proteomes" id="UP001165270"/>
    </source>
</evidence>
<name>A0ABS9X9X6_9ACTN</name>